<proteinExistence type="inferred from homology"/>
<dbReference type="GO" id="GO:0042274">
    <property type="term" value="P:ribosomal small subunit biogenesis"/>
    <property type="evidence" value="ECO:0007669"/>
    <property type="project" value="UniProtKB-UniRule"/>
</dbReference>
<evidence type="ECO:0000256" key="6">
    <source>
        <dbReference type="ARBA" id="ARBA00022801"/>
    </source>
</evidence>
<keyword evidence="14" id="KW-1185">Reference proteome</keyword>
<dbReference type="Gene3D" id="3.40.50.300">
    <property type="entry name" value="P-loop containing nucleotide triphosphate hydrolases"/>
    <property type="match status" value="1"/>
</dbReference>
<keyword evidence="5 10" id="KW-0547">Nucleotide-binding</keyword>
<dbReference type="PROSITE" id="PS51721">
    <property type="entry name" value="G_CP"/>
    <property type="match status" value="1"/>
</dbReference>
<feature type="binding site" evidence="10">
    <location>
        <position position="253"/>
    </location>
    <ligand>
        <name>Zn(2+)</name>
        <dbReference type="ChEBI" id="CHEBI:29105"/>
    </ligand>
</feature>
<dbReference type="InterPro" id="IPR031944">
    <property type="entry name" value="RsgA_N"/>
</dbReference>
<dbReference type="InterPro" id="IPR012340">
    <property type="entry name" value="NA-bd_OB-fold"/>
</dbReference>
<feature type="binding site" evidence="10">
    <location>
        <position position="251"/>
    </location>
    <ligand>
        <name>Zn(2+)</name>
        <dbReference type="ChEBI" id="CHEBI:29105"/>
    </ligand>
</feature>
<dbReference type="RefSeq" id="WP_073249767.1">
    <property type="nucleotide sequence ID" value="NZ_FQVG01000055.1"/>
</dbReference>
<dbReference type="HAMAP" id="MF_01820">
    <property type="entry name" value="GTPase_RsgA"/>
    <property type="match status" value="1"/>
</dbReference>
<dbReference type="Gene3D" id="2.40.50.140">
    <property type="entry name" value="Nucleic acid-binding proteins"/>
    <property type="match status" value="1"/>
</dbReference>
<keyword evidence="7 10" id="KW-0862">Zinc</keyword>
<feature type="domain" description="EngC GTPase" evidence="11">
    <location>
        <begin position="73"/>
        <end position="220"/>
    </location>
</feature>
<dbReference type="Gene3D" id="1.10.40.50">
    <property type="entry name" value="Probable gtpase engc, domain 3"/>
    <property type="match status" value="1"/>
</dbReference>
<comment type="similarity">
    <text evidence="10">Belongs to the TRAFAC class YlqF/YawG GTPase family. RsgA subfamily.</text>
</comment>
<keyword evidence="6 10" id="KW-0378">Hydrolase</keyword>
<dbReference type="GO" id="GO:0003924">
    <property type="term" value="F:GTPase activity"/>
    <property type="evidence" value="ECO:0007669"/>
    <property type="project" value="UniProtKB-UniRule"/>
</dbReference>
<dbReference type="Pfam" id="PF03193">
    <property type="entry name" value="RsgA_GTPase"/>
    <property type="match status" value="1"/>
</dbReference>
<feature type="binding site" evidence="10">
    <location>
        <position position="259"/>
    </location>
    <ligand>
        <name>Zn(2+)</name>
        <dbReference type="ChEBI" id="CHEBI:29105"/>
    </ligand>
</feature>
<feature type="domain" description="CP-type G" evidence="12">
    <location>
        <begin position="64"/>
        <end position="222"/>
    </location>
</feature>
<evidence type="ECO:0000256" key="8">
    <source>
        <dbReference type="ARBA" id="ARBA00022884"/>
    </source>
</evidence>
<comment type="cofactor">
    <cofactor evidence="10">
        <name>Zn(2+)</name>
        <dbReference type="ChEBI" id="CHEBI:29105"/>
    </cofactor>
    <text evidence="10">Binds 1 zinc ion per subunit.</text>
</comment>
<dbReference type="EC" id="3.6.1.-" evidence="10"/>
<feature type="binding site" evidence="10">
    <location>
        <position position="246"/>
    </location>
    <ligand>
        <name>Zn(2+)</name>
        <dbReference type="ChEBI" id="CHEBI:29105"/>
    </ligand>
</feature>
<evidence type="ECO:0000313" key="14">
    <source>
        <dbReference type="Proteomes" id="UP000184423"/>
    </source>
</evidence>
<comment type="subunit">
    <text evidence="10">Monomer. Associates with 30S ribosomal subunit, binds 16S rRNA.</text>
</comment>
<dbReference type="GO" id="GO:0005525">
    <property type="term" value="F:GTP binding"/>
    <property type="evidence" value="ECO:0007669"/>
    <property type="project" value="UniProtKB-UniRule"/>
</dbReference>
<feature type="binding site" evidence="10">
    <location>
        <begin position="164"/>
        <end position="172"/>
    </location>
    <ligand>
        <name>GTP</name>
        <dbReference type="ChEBI" id="CHEBI:37565"/>
    </ligand>
</feature>
<comment type="subcellular location">
    <subcellularLocation>
        <location evidence="10">Cytoplasm</location>
    </subcellularLocation>
</comment>
<dbReference type="InterPro" id="IPR010914">
    <property type="entry name" value="RsgA_GTPase_dom"/>
</dbReference>
<evidence type="ECO:0000256" key="10">
    <source>
        <dbReference type="HAMAP-Rule" id="MF_01820"/>
    </source>
</evidence>
<name>A0A1M5ANZ8_9CLOT</name>
<protein>
    <recommendedName>
        <fullName evidence="10">Small ribosomal subunit biogenesis GTPase RsgA</fullName>
        <ecNumber evidence="10">3.6.1.-</ecNumber>
    </recommendedName>
</protein>
<dbReference type="PANTHER" id="PTHR32120:SF11">
    <property type="entry name" value="SMALL RIBOSOMAL SUBUNIT BIOGENESIS GTPASE RSGA 1, MITOCHONDRIAL-RELATED"/>
    <property type="match status" value="1"/>
</dbReference>
<dbReference type="Proteomes" id="UP000184423">
    <property type="component" value="Unassembled WGS sequence"/>
</dbReference>
<evidence type="ECO:0000256" key="2">
    <source>
        <dbReference type="ARBA" id="ARBA00022517"/>
    </source>
</evidence>
<dbReference type="CDD" id="cd01854">
    <property type="entry name" value="YjeQ_EngC"/>
    <property type="match status" value="1"/>
</dbReference>
<dbReference type="GO" id="GO:0019843">
    <property type="term" value="F:rRNA binding"/>
    <property type="evidence" value="ECO:0007669"/>
    <property type="project" value="UniProtKB-KW"/>
</dbReference>
<accession>A0A1M5ANZ8</accession>
<feature type="binding site" evidence="10">
    <location>
        <begin position="113"/>
        <end position="116"/>
    </location>
    <ligand>
        <name>GTP</name>
        <dbReference type="ChEBI" id="CHEBI:37565"/>
    </ligand>
</feature>
<keyword evidence="4 10" id="KW-0699">rRNA-binding</keyword>
<dbReference type="CDD" id="cd04466">
    <property type="entry name" value="S1_YloQ_GTPase"/>
    <property type="match status" value="1"/>
</dbReference>
<dbReference type="NCBIfam" id="TIGR00157">
    <property type="entry name" value="ribosome small subunit-dependent GTPase A"/>
    <property type="match status" value="1"/>
</dbReference>
<evidence type="ECO:0000256" key="3">
    <source>
        <dbReference type="ARBA" id="ARBA00022723"/>
    </source>
</evidence>
<dbReference type="SUPFAM" id="SSF52540">
    <property type="entry name" value="P-loop containing nucleoside triphosphate hydrolases"/>
    <property type="match status" value="1"/>
</dbReference>
<keyword evidence="8 10" id="KW-0694">RNA-binding</keyword>
<keyword evidence="1 10" id="KW-0963">Cytoplasm</keyword>
<dbReference type="EMBL" id="FQVG01000055">
    <property type="protein sequence ID" value="SHF31983.1"/>
    <property type="molecule type" value="Genomic_DNA"/>
</dbReference>
<evidence type="ECO:0000313" key="13">
    <source>
        <dbReference type="EMBL" id="SHF31983.1"/>
    </source>
</evidence>
<evidence type="ECO:0000256" key="9">
    <source>
        <dbReference type="ARBA" id="ARBA00023134"/>
    </source>
</evidence>
<comment type="function">
    <text evidence="10">One of several proteins that assist in the late maturation steps of the functional core of the 30S ribosomal subunit. Helps release RbfA from mature subunits. May play a role in the assembly of ribosomal proteins into the subunit. Circularly permuted GTPase that catalyzes slow GTP hydrolysis, GTPase activity is stimulated by the 30S ribosomal subunit.</text>
</comment>
<sequence length="291" mass="33396">MQQGRIVRGIAGFYYVKLDDGSIVECKARGKFRRDKLSPIVGDNVIVEKIDDEKGVIDSILPRKNELIRPQVSNIDQAILVFALKDPDISLEVLDRVLVLTEYNNIDAVICFNKCDLDVDNKFDYLSKIYSSIGYKVIKTNGKTGEGIEEIKKILKNKTTVFAGPSGVGKSTIFNKVQNKVIMQTGEISKKVSRGKHTTRHAELIDIDDNTYLVDTPGFSLIDLSFIEIEELQNYFREFNEYSSECRFTSCLHFKERDCMIKNKVEEGVISKDRYDNYIKFLTELQQNRRY</sequence>
<evidence type="ECO:0000256" key="7">
    <source>
        <dbReference type="ARBA" id="ARBA00022833"/>
    </source>
</evidence>
<evidence type="ECO:0000259" key="12">
    <source>
        <dbReference type="PROSITE" id="PS51721"/>
    </source>
</evidence>
<dbReference type="PANTHER" id="PTHR32120">
    <property type="entry name" value="SMALL RIBOSOMAL SUBUNIT BIOGENESIS GTPASE RSGA"/>
    <property type="match status" value="1"/>
</dbReference>
<dbReference type="InterPro" id="IPR030378">
    <property type="entry name" value="G_CP_dom"/>
</dbReference>
<reference evidence="14" key="1">
    <citation type="submission" date="2016-11" db="EMBL/GenBank/DDBJ databases">
        <authorList>
            <person name="Varghese N."/>
            <person name="Submissions S."/>
        </authorList>
    </citation>
    <scope>NUCLEOTIDE SEQUENCE [LARGE SCALE GENOMIC DNA]</scope>
    <source>
        <strain evidence="14">DSM 10124</strain>
    </source>
</reference>
<keyword evidence="9 10" id="KW-0342">GTP-binding</keyword>
<dbReference type="AlphaFoldDB" id="A0A1M5ANZ8"/>
<gene>
    <name evidence="10" type="primary">rsgA</name>
    <name evidence="13" type="ORF">SAMN02746091_02253</name>
</gene>
<dbReference type="Pfam" id="PF16745">
    <property type="entry name" value="RsgA_N"/>
    <property type="match status" value="1"/>
</dbReference>
<dbReference type="SUPFAM" id="SSF50249">
    <property type="entry name" value="Nucleic acid-binding proteins"/>
    <property type="match status" value="1"/>
</dbReference>
<dbReference type="GO" id="GO:0005737">
    <property type="term" value="C:cytoplasm"/>
    <property type="evidence" value="ECO:0007669"/>
    <property type="project" value="UniProtKB-SubCell"/>
</dbReference>
<evidence type="ECO:0000256" key="1">
    <source>
        <dbReference type="ARBA" id="ARBA00022490"/>
    </source>
</evidence>
<evidence type="ECO:0000259" key="11">
    <source>
        <dbReference type="PROSITE" id="PS50936"/>
    </source>
</evidence>
<dbReference type="PROSITE" id="PS50936">
    <property type="entry name" value="ENGC_GTPASE"/>
    <property type="match status" value="1"/>
</dbReference>
<dbReference type="InterPro" id="IPR027417">
    <property type="entry name" value="P-loop_NTPase"/>
</dbReference>
<keyword evidence="2 10" id="KW-0690">Ribosome biogenesis</keyword>
<dbReference type="InterPro" id="IPR004881">
    <property type="entry name" value="Ribosome_biogen_GTPase_RsgA"/>
</dbReference>
<keyword evidence="3 10" id="KW-0479">Metal-binding</keyword>
<evidence type="ECO:0000256" key="5">
    <source>
        <dbReference type="ARBA" id="ARBA00022741"/>
    </source>
</evidence>
<organism evidence="13 14">
    <name type="scientific">Caloramator proteoclasticus DSM 10124</name>
    <dbReference type="NCBI Taxonomy" id="1121262"/>
    <lineage>
        <taxon>Bacteria</taxon>
        <taxon>Bacillati</taxon>
        <taxon>Bacillota</taxon>
        <taxon>Clostridia</taxon>
        <taxon>Eubacteriales</taxon>
        <taxon>Clostridiaceae</taxon>
        <taxon>Caloramator</taxon>
    </lineage>
</organism>
<evidence type="ECO:0000256" key="4">
    <source>
        <dbReference type="ARBA" id="ARBA00022730"/>
    </source>
</evidence>
<dbReference type="GO" id="GO:0046872">
    <property type="term" value="F:metal ion binding"/>
    <property type="evidence" value="ECO:0007669"/>
    <property type="project" value="UniProtKB-KW"/>
</dbReference>